<name>A0A553SRF3_NIACI</name>
<comment type="caution">
    <text evidence="5">The sequence shown here is derived from an EMBL/GenBank/DDBJ whole genome shotgun (WGS) entry which is preliminary data.</text>
</comment>
<sequence>MRKPIEGSGWYAYPGMIAVITTQYEGKRNAMASGWHTYVGSSPGMYGVSVSKGKHTHTLIEKSGVFGVNFLPAKYSELIQALGTHSGNNMDKFKEFNISYEDGLKTNVPILTDAYYAYECKVESITPVADHDWIIGKVLQRYKDEELFLGNGLPDLDKLEIPLYIGRSNYRVLNGKAEEHHHAFYDKED</sequence>
<reference evidence="6" key="1">
    <citation type="submission" date="2018-10" db="EMBL/GenBank/DDBJ databases">
        <title>FDA dAtabase for Regulatory Grade micrObial Sequences (FDA-ARGOS): Supporting development and validation of Infectious Disease Dx tests.</title>
        <authorList>
            <person name="Minogue T."/>
            <person name="Wolcott M."/>
            <person name="Wasieloski L."/>
            <person name="Aguilar W."/>
            <person name="Moore D."/>
            <person name="Tallon L."/>
            <person name="Sadzewicz L."/>
            <person name="Sengamalay N."/>
            <person name="Ott S."/>
            <person name="Godinez A."/>
            <person name="Nagaraj S."/>
            <person name="Vavikolanu K."/>
            <person name="Vyas G."/>
            <person name="Nadendla S."/>
            <person name="George J."/>
            <person name="Sichtig H."/>
        </authorList>
    </citation>
    <scope>NUCLEOTIDE SEQUENCE [LARGE SCALE GENOMIC DNA]</scope>
    <source>
        <strain evidence="6">FDAARGOS_343</strain>
    </source>
</reference>
<dbReference type="Proteomes" id="UP000319837">
    <property type="component" value="Unassembled WGS sequence"/>
</dbReference>
<dbReference type="InterPro" id="IPR012349">
    <property type="entry name" value="Split_barrel_FMN-bd"/>
</dbReference>
<dbReference type="GO" id="GO:0016646">
    <property type="term" value="F:oxidoreductase activity, acting on the CH-NH group of donors, NAD or NADP as acceptor"/>
    <property type="evidence" value="ECO:0007669"/>
    <property type="project" value="UniProtKB-ARBA"/>
</dbReference>
<dbReference type="RefSeq" id="WP_185763006.1">
    <property type="nucleotide sequence ID" value="NZ_RIBP01000001.1"/>
</dbReference>
<dbReference type="InterPro" id="IPR002563">
    <property type="entry name" value="Flavin_Rdtase-like_dom"/>
</dbReference>
<proteinExistence type="inferred from homology"/>
<evidence type="ECO:0000313" key="5">
    <source>
        <dbReference type="EMBL" id="TRZ39570.1"/>
    </source>
</evidence>
<dbReference type="InterPro" id="IPR052174">
    <property type="entry name" value="Flavoredoxin"/>
</dbReference>
<comment type="similarity">
    <text evidence="3">Belongs to the flavoredoxin family.</text>
</comment>
<dbReference type="PANTHER" id="PTHR43567:SF1">
    <property type="entry name" value="FLAVOREDOXIN"/>
    <property type="match status" value="1"/>
</dbReference>
<evidence type="ECO:0000256" key="3">
    <source>
        <dbReference type="ARBA" id="ARBA00038054"/>
    </source>
</evidence>
<dbReference type="AlphaFoldDB" id="A0A553SRF3"/>
<dbReference type="Pfam" id="PF01613">
    <property type="entry name" value="Flavin_Reduct"/>
    <property type="match status" value="1"/>
</dbReference>
<evidence type="ECO:0000313" key="6">
    <source>
        <dbReference type="Proteomes" id="UP000319837"/>
    </source>
</evidence>
<evidence type="ECO:0000256" key="2">
    <source>
        <dbReference type="ARBA" id="ARBA00022630"/>
    </source>
</evidence>
<dbReference type="SMART" id="SM00903">
    <property type="entry name" value="Flavin_Reduct"/>
    <property type="match status" value="1"/>
</dbReference>
<evidence type="ECO:0000256" key="1">
    <source>
        <dbReference type="ARBA" id="ARBA00001917"/>
    </source>
</evidence>
<keyword evidence="2" id="KW-0285">Flavoprotein</keyword>
<comment type="cofactor">
    <cofactor evidence="1">
        <name>FMN</name>
        <dbReference type="ChEBI" id="CHEBI:58210"/>
    </cofactor>
</comment>
<accession>A0A553SRF3</accession>
<gene>
    <name evidence="5" type="ORF">CEQ21_00945</name>
</gene>
<dbReference type="PANTHER" id="PTHR43567">
    <property type="entry name" value="FLAVOREDOXIN-RELATED-RELATED"/>
    <property type="match status" value="1"/>
</dbReference>
<dbReference type="EMBL" id="RIBP01000001">
    <property type="protein sequence ID" value="TRZ39570.1"/>
    <property type="molecule type" value="Genomic_DNA"/>
</dbReference>
<dbReference type="Gene3D" id="2.30.110.10">
    <property type="entry name" value="Electron Transport, Fmn-binding Protein, Chain A"/>
    <property type="match status" value="1"/>
</dbReference>
<organism evidence="5 6">
    <name type="scientific">Niallia circulans</name>
    <name type="common">Bacillus circulans</name>
    <dbReference type="NCBI Taxonomy" id="1397"/>
    <lineage>
        <taxon>Bacteria</taxon>
        <taxon>Bacillati</taxon>
        <taxon>Bacillota</taxon>
        <taxon>Bacilli</taxon>
        <taxon>Bacillales</taxon>
        <taxon>Bacillaceae</taxon>
        <taxon>Niallia</taxon>
    </lineage>
</organism>
<evidence type="ECO:0000259" key="4">
    <source>
        <dbReference type="SMART" id="SM00903"/>
    </source>
</evidence>
<dbReference type="GO" id="GO:0010181">
    <property type="term" value="F:FMN binding"/>
    <property type="evidence" value="ECO:0007669"/>
    <property type="project" value="InterPro"/>
</dbReference>
<feature type="domain" description="Flavin reductase like" evidence="4">
    <location>
        <begin position="12"/>
        <end position="150"/>
    </location>
</feature>
<dbReference type="SUPFAM" id="SSF50475">
    <property type="entry name" value="FMN-binding split barrel"/>
    <property type="match status" value="1"/>
</dbReference>
<protein>
    <submittedName>
        <fullName evidence="5">Flavin reductase</fullName>
    </submittedName>
</protein>